<accession>A0ABS8ZS02</accession>
<protein>
    <submittedName>
        <fullName evidence="2">Cytochrome P450</fullName>
    </submittedName>
</protein>
<dbReference type="PANTHER" id="PTHR24305">
    <property type="entry name" value="CYTOCHROME P450"/>
    <property type="match status" value="1"/>
</dbReference>
<sequence>MLIAALVALLVFVISLPFWLPALVVRLRLRIFAHINGKEGIQVEIAQFRALYENPAANGRSRGAVLSDLFWYWLAPGPQVHQEHLEPGERYTEVARTTRRILAGAHANAAGVAQECAERVLAQILAKPVNAVRLRDLMMPIWAEFYYEMVFGESCRKSDRDLIVGNANDVVTSLKCCGLRHMDRRERLTRYLIERIEAGDVPHRLPNVLTVEEQAWYLQGTFFNTAVVQSSEAMAHLLMAIAQHRDVQRGLRTGAVDLDHVMDEALRLYPLFGVAHRITTGDIGNIPTGSVLLFNYPDLHQSGFDHPERFDPGRWETAKVVKDVNHIPYGVTANRACPARGLMPVTMRAVTQATLARFELRTSAAHTRSIPNRGPCLLIRREPTDQPEATRPVGRQLAVMRLRDRCEDVTRSLTQLVLGSYMVLDARRQRLCGRYFEQQDGWLAVD</sequence>
<keyword evidence="3" id="KW-1185">Reference proteome</keyword>
<evidence type="ECO:0000256" key="1">
    <source>
        <dbReference type="ARBA" id="ARBA00010617"/>
    </source>
</evidence>
<name>A0ABS8ZS02_9PSEU</name>
<comment type="caution">
    <text evidence="2">The sequence shown here is derived from an EMBL/GenBank/DDBJ whole genome shotgun (WGS) entry which is preliminary data.</text>
</comment>
<dbReference type="Pfam" id="PF00067">
    <property type="entry name" value="p450"/>
    <property type="match status" value="1"/>
</dbReference>
<gene>
    <name evidence="2" type="ORF">LWC34_48140</name>
</gene>
<comment type="similarity">
    <text evidence="1">Belongs to the cytochrome P450 family.</text>
</comment>
<evidence type="ECO:0000313" key="2">
    <source>
        <dbReference type="EMBL" id="MCE7010523.1"/>
    </source>
</evidence>
<dbReference type="Gene3D" id="1.10.630.10">
    <property type="entry name" value="Cytochrome P450"/>
    <property type="match status" value="1"/>
</dbReference>
<organism evidence="2 3">
    <name type="scientific">Kibdelosporangium philippinense</name>
    <dbReference type="NCBI Taxonomy" id="211113"/>
    <lineage>
        <taxon>Bacteria</taxon>
        <taxon>Bacillati</taxon>
        <taxon>Actinomycetota</taxon>
        <taxon>Actinomycetes</taxon>
        <taxon>Pseudonocardiales</taxon>
        <taxon>Pseudonocardiaceae</taxon>
        <taxon>Kibdelosporangium</taxon>
    </lineage>
</organism>
<dbReference type="InterPro" id="IPR001128">
    <property type="entry name" value="Cyt_P450"/>
</dbReference>
<dbReference type="InterPro" id="IPR050121">
    <property type="entry name" value="Cytochrome_P450_monoxygenase"/>
</dbReference>
<dbReference type="SUPFAM" id="SSF48264">
    <property type="entry name" value="Cytochrome P450"/>
    <property type="match status" value="1"/>
</dbReference>
<dbReference type="InterPro" id="IPR036396">
    <property type="entry name" value="Cyt_P450_sf"/>
</dbReference>
<dbReference type="EMBL" id="JAJVCN010000004">
    <property type="protein sequence ID" value="MCE7010523.1"/>
    <property type="molecule type" value="Genomic_DNA"/>
</dbReference>
<reference evidence="2 3" key="1">
    <citation type="submission" date="2021-12" db="EMBL/GenBank/DDBJ databases">
        <title>Genome sequence of Kibdelosporangium philippinense ATCC 49844.</title>
        <authorList>
            <person name="Fedorov E.A."/>
            <person name="Omeragic M."/>
            <person name="Shalygina K.F."/>
            <person name="Maclea K.S."/>
        </authorList>
    </citation>
    <scope>NUCLEOTIDE SEQUENCE [LARGE SCALE GENOMIC DNA]</scope>
    <source>
        <strain evidence="2 3">ATCC 49844</strain>
    </source>
</reference>
<dbReference type="Proteomes" id="UP001521150">
    <property type="component" value="Unassembled WGS sequence"/>
</dbReference>
<dbReference type="PANTHER" id="PTHR24305:SF166">
    <property type="entry name" value="CYTOCHROME P450 12A4, MITOCHONDRIAL-RELATED"/>
    <property type="match status" value="1"/>
</dbReference>
<proteinExistence type="inferred from homology"/>
<dbReference type="RefSeq" id="WP_233732473.1">
    <property type="nucleotide sequence ID" value="NZ_JAJVCN010000004.1"/>
</dbReference>
<evidence type="ECO:0000313" key="3">
    <source>
        <dbReference type="Proteomes" id="UP001521150"/>
    </source>
</evidence>